<keyword evidence="2" id="KW-0238">DNA-binding</keyword>
<dbReference type="AlphaFoldDB" id="A0A2J5TPH6"/>
<dbReference type="SMART" id="SM00530">
    <property type="entry name" value="HTH_XRE"/>
    <property type="match status" value="1"/>
</dbReference>
<evidence type="ECO:0000313" key="4">
    <source>
        <dbReference type="EMBL" id="QHS44641.1"/>
    </source>
</evidence>
<dbReference type="Pfam" id="PF01381">
    <property type="entry name" value="HTH_3"/>
    <property type="match status" value="1"/>
</dbReference>
<keyword evidence="1" id="KW-0805">Transcription regulation</keyword>
<dbReference type="InterPro" id="IPR010982">
    <property type="entry name" value="Lambda_DNA-bd_dom_sf"/>
</dbReference>
<protein>
    <submittedName>
        <fullName evidence="4">Helix-turn-helix domain-containing protein</fullName>
    </submittedName>
</protein>
<dbReference type="NCBIfam" id="NF007257">
    <property type="entry name" value="PRK09706.1"/>
    <property type="match status" value="1"/>
</dbReference>
<dbReference type="PANTHER" id="PTHR40661:SF3">
    <property type="entry name" value="FELS-1 PROPHAGE TRANSCRIPTIONAL REGULATOR"/>
    <property type="match status" value="1"/>
</dbReference>
<dbReference type="InterPro" id="IPR001387">
    <property type="entry name" value="Cro/C1-type_HTH"/>
</dbReference>
<dbReference type="Proteomes" id="UP000464389">
    <property type="component" value="Chromosome"/>
</dbReference>
<keyword evidence="3" id="KW-0804">Transcription</keyword>
<dbReference type="EMBL" id="CP048108">
    <property type="protein sequence ID" value="QHS44641.1"/>
    <property type="molecule type" value="Genomic_DNA"/>
</dbReference>
<evidence type="ECO:0000256" key="1">
    <source>
        <dbReference type="ARBA" id="ARBA00023015"/>
    </source>
</evidence>
<evidence type="ECO:0000256" key="2">
    <source>
        <dbReference type="ARBA" id="ARBA00023125"/>
    </source>
</evidence>
<gene>
    <name evidence="4" type="ORF">GW952_02950</name>
</gene>
<sequence>MTMPGERIRARRKDLKLTQRALAKLVNVAHVTISQWETGDSEPGGKNLFALSNALQCSPTWILYGDEAATPGTPVDTPPPLDERETELLKLFSSLPESEKERHLTELREKVDGFNRLFEELLQARKQK</sequence>
<accession>A0A2J5TPH6</accession>
<dbReference type="CDD" id="cd00093">
    <property type="entry name" value="HTH_XRE"/>
    <property type="match status" value="1"/>
</dbReference>
<dbReference type="Gene3D" id="1.10.260.40">
    <property type="entry name" value="lambda repressor-like DNA-binding domains"/>
    <property type="match status" value="1"/>
</dbReference>
<dbReference type="SUPFAM" id="SSF47413">
    <property type="entry name" value="lambda repressor-like DNA-binding domains"/>
    <property type="match status" value="1"/>
</dbReference>
<name>A0A2J5TPH6_9ENTR</name>
<dbReference type="GO" id="GO:0003677">
    <property type="term" value="F:DNA binding"/>
    <property type="evidence" value="ECO:0007669"/>
    <property type="project" value="UniProtKB-KW"/>
</dbReference>
<proteinExistence type="predicted"/>
<evidence type="ECO:0000313" key="5">
    <source>
        <dbReference type="Proteomes" id="UP000464389"/>
    </source>
</evidence>
<evidence type="ECO:0000256" key="3">
    <source>
        <dbReference type="ARBA" id="ARBA00023163"/>
    </source>
</evidence>
<dbReference type="PANTHER" id="PTHR40661">
    <property type="match status" value="1"/>
</dbReference>
<reference evidence="4 5" key="1">
    <citation type="submission" date="2020-01" db="EMBL/GenBank/DDBJ databases">
        <title>Bactrocera dorsalis gut bacteria genome.</title>
        <authorList>
            <person name="Zhang H."/>
            <person name="Cai Z."/>
        </authorList>
    </citation>
    <scope>NUCLEOTIDE SEQUENCE [LARGE SCALE GENOMIC DNA]</scope>
    <source>
        <strain evidence="4 5">BD177</strain>
    </source>
</reference>
<dbReference type="PROSITE" id="PS50943">
    <property type="entry name" value="HTH_CROC1"/>
    <property type="match status" value="1"/>
</dbReference>
<organism evidence="4 5">
    <name type="scientific">Klebsiella michiganensis</name>
    <dbReference type="NCBI Taxonomy" id="1134687"/>
    <lineage>
        <taxon>Bacteria</taxon>
        <taxon>Pseudomonadati</taxon>
        <taxon>Pseudomonadota</taxon>
        <taxon>Gammaproteobacteria</taxon>
        <taxon>Enterobacterales</taxon>
        <taxon>Enterobacteriaceae</taxon>
        <taxon>Klebsiella/Raoultella group</taxon>
        <taxon>Klebsiella</taxon>
    </lineage>
</organism>